<evidence type="ECO:0000256" key="5">
    <source>
        <dbReference type="SAM" id="MobiDB-lite"/>
    </source>
</evidence>
<feature type="binding site" evidence="4">
    <location>
        <begin position="732"/>
        <end position="739"/>
    </location>
    <ligand>
        <name>ATP</name>
        <dbReference type="ChEBI" id="CHEBI:30616"/>
    </ligand>
</feature>
<protein>
    <submittedName>
        <fullName evidence="8">Secretion protein EccC</fullName>
    </submittedName>
</protein>
<feature type="domain" description="FtsK" evidence="7">
    <location>
        <begin position="714"/>
        <end position="887"/>
    </location>
</feature>
<dbReference type="EMBL" id="LQPR01000026">
    <property type="protein sequence ID" value="ORW71952.1"/>
    <property type="molecule type" value="Genomic_DNA"/>
</dbReference>
<dbReference type="PANTHER" id="PTHR22683:SF1">
    <property type="entry name" value="TYPE VII SECRETION SYSTEM PROTEIN ESSC"/>
    <property type="match status" value="1"/>
</dbReference>
<dbReference type="InterPro" id="IPR002543">
    <property type="entry name" value="FtsK_dom"/>
</dbReference>
<dbReference type="InterPro" id="IPR050206">
    <property type="entry name" value="FtsK/SpoIIIE/SftA"/>
</dbReference>
<sequence length="1180" mass="125724">MTQGLVEAELAVEPPPGAASGHRSAARLLPVSMSVASMGVMAAALLSGSTATRSPMFLAFPVVTLASLVMAVASARGAGRGVDADRAAYLGYLATLRKRVAAYADSQCSSLRSRNPDPDTLWTLIGGPRTWERKAADADFCHVRFGLGARPLTPRLVAPDIPRPGDPVTAVALRRFLAAHSTVLGPIVVDLRAAETITIDGRGAEARALARAVICQLAVSHPPDLVLIVGVIGERNRAHWDWLKWLPHNGHPAVVDEAGPARMVYRTMAEARRALALREASHVLVVADVDEPVGAMPGASVLALRAREGGAPLTIRAEEGECEVSRPDRLDLLDALVCARRLAGRRAAGALCAFGDTVVHEPLRAPLGTLVDGAPLLLDIKEPSEGGMGPHGLCIGATGSGKSELLRTIALGLIARNPPEALNLLLVDFKGGATFLDFARAPHVAAVITNLADEAPLVARMRDALAGEMDRRQRVLRGVRCASVAAYERARSAGAGWAALPTLLIIVDEFSELLSQQPEFVETFVAIGRLGRSLGMHLLLSSQRLDEGRLRGLDAHLSYRVCLKTLSAGDSRSVLGTLDAYELPTTPGAGFLRLGSGELFRFQAASLSDAVAVTARAFGPGAEATSGAIPEVRPFSTRVCGAVTRQQPERSSSPRPLDAALDRLSVQGPPAHQVWLPPLGQPPALRDLLGDAAVARPGLTVPIGIVDRPREQRRTQLVVDLSGAAGNVAVVGAPRSGKSTALQTLITGLAATHDPTQVQFYCLDFGGGALRSLRTVPHVGAVAGRAEPALVARIVAECESVWRSRELRDERRADQFGDVFLVIDGWAALRRDFAEQEASITDLAARGLSFGVHVVLSASRWGEIRPALKDQIGTRIELRLGDPAESEVDRKRAQQVPADNPGRGLSRDGQHMMIALPADDIPRGDSAAPPIPLLPAHVDQHTVVERAGVELGPRMLIGLEERRILPLPIDFDRNPHLLIVGDNECGKSATLRTLCREVVRTRTGAEARLMIVDFRRSLLGVVDGEHLGGYAGSPPALESLLAELLDSLRRRTPAGDVSQEQLRARSWWSGPEFFLVVDDYDLTAAAGNPLARVSEFLPHARDVGLHLVVARRSGGAERALFEPLLASLRDLGCMTLRMSLRPDAVVPFGSGRPARLPPGRGLLSTRPGDEQLVQVGWTPP</sequence>
<feature type="transmembrane region" description="Helical" evidence="6">
    <location>
        <begin position="57"/>
        <end position="75"/>
    </location>
</feature>
<dbReference type="Pfam" id="PF01580">
    <property type="entry name" value="FtsK_SpoIIIE"/>
    <property type="match status" value="3"/>
</dbReference>
<dbReference type="GO" id="GO:0005524">
    <property type="term" value="F:ATP binding"/>
    <property type="evidence" value="ECO:0007669"/>
    <property type="project" value="UniProtKB-UniRule"/>
</dbReference>
<dbReference type="Gene3D" id="3.40.50.300">
    <property type="entry name" value="P-loop containing nucleotide triphosphate hydrolases"/>
    <property type="match status" value="4"/>
</dbReference>
<evidence type="ECO:0000259" key="7">
    <source>
        <dbReference type="PROSITE" id="PS50901"/>
    </source>
</evidence>
<reference evidence="8 9" key="1">
    <citation type="submission" date="2016-01" db="EMBL/GenBank/DDBJ databases">
        <title>The new phylogeny of the genus Mycobacterium.</title>
        <authorList>
            <person name="Tarcisio F."/>
            <person name="Conor M."/>
            <person name="Antonella G."/>
            <person name="Elisabetta G."/>
            <person name="Giulia F.S."/>
            <person name="Sara T."/>
            <person name="Anna F."/>
            <person name="Clotilde B."/>
            <person name="Roberto B."/>
            <person name="Veronica D.S."/>
            <person name="Fabio R."/>
            <person name="Monica P."/>
            <person name="Olivier J."/>
            <person name="Enrico T."/>
            <person name="Nicola S."/>
        </authorList>
    </citation>
    <scope>NUCLEOTIDE SEQUENCE [LARGE SCALE GENOMIC DNA]</scope>
    <source>
        <strain evidence="8 9">DSM 44616</strain>
    </source>
</reference>
<dbReference type="NCBIfam" id="TIGR03925">
    <property type="entry name" value="T7SS_EccC_b"/>
    <property type="match status" value="1"/>
</dbReference>
<feature type="binding site" evidence="4">
    <location>
        <begin position="981"/>
        <end position="988"/>
    </location>
    <ligand>
        <name>ATP</name>
        <dbReference type="ChEBI" id="CHEBI:30616"/>
    </ligand>
</feature>
<feature type="binding site" evidence="4">
    <location>
        <begin position="396"/>
        <end position="403"/>
    </location>
    <ligand>
        <name>ATP</name>
        <dbReference type="ChEBI" id="CHEBI:30616"/>
    </ligand>
</feature>
<feature type="domain" description="FtsK" evidence="7">
    <location>
        <begin position="373"/>
        <end position="572"/>
    </location>
</feature>
<evidence type="ECO:0000256" key="6">
    <source>
        <dbReference type="SAM" id="Phobius"/>
    </source>
</evidence>
<dbReference type="InterPro" id="IPR023837">
    <property type="entry name" value="EccCb-like_Actinobacteria"/>
</dbReference>
<keyword evidence="6" id="KW-0472">Membrane</keyword>
<keyword evidence="1" id="KW-0677">Repeat</keyword>
<comment type="caution">
    <text evidence="8">The sequence shown here is derived from an EMBL/GenBank/DDBJ whole genome shotgun (WGS) entry which is preliminary data.</text>
</comment>
<dbReference type="InterPro" id="IPR027417">
    <property type="entry name" value="P-loop_NTPase"/>
</dbReference>
<evidence type="ECO:0000313" key="9">
    <source>
        <dbReference type="Proteomes" id="UP000193387"/>
    </source>
</evidence>
<dbReference type="InterPro" id="IPR003593">
    <property type="entry name" value="AAA+_ATPase"/>
</dbReference>
<dbReference type="SMART" id="SM00382">
    <property type="entry name" value="AAA"/>
    <property type="match status" value="3"/>
</dbReference>
<gene>
    <name evidence="8" type="ORF">AWC23_11870</name>
</gene>
<proteinExistence type="predicted"/>
<keyword evidence="6" id="KW-0812">Transmembrane</keyword>
<keyword evidence="6" id="KW-1133">Transmembrane helix</keyword>
<evidence type="ECO:0000256" key="3">
    <source>
        <dbReference type="ARBA" id="ARBA00022840"/>
    </source>
</evidence>
<dbReference type="GO" id="GO:0003677">
    <property type="term" value="F:DNA binding"/>
    <property type="evidence" value="ECO:0007669"/>
    <property type="project" value="InterPro"/>
</dbReference>
<name>A0AAJ3NQW0_9MYCO</name>
<keyword evidence="3 4" id="KW-0067">ATP-binding</keyword>
<dbReference type="PROSITE" id="PS50901">
    <property type="entry name" value="FTSK"/>
    <property type="match status" value="3"/>
</dbReference>
<evidence type="ECO:0000256" key="2">
    <source>
        <dbReference type="ARBA" id="ARBA00022741"/>
    </source>
</evidence>
<dbReference type="AlphaFoldDB" id="A0AAJ3NQW0"/>
<feature type="compositionally biased region" description="Basic and acidic residues" evidence="5">
    <location>
        <begin position="883"/>
        <end position="892"/>
    </location>
</feature>
<feature type="domain" description="FtsK" evidence="7">
    <location>
        <begin position="964"/>
        <end position="1155"/>
    </location>
</feature>
<dbReference type="Proteomes" id="UP000193387">
    <property type="component" value="Unassembled WGS sequence"/>
</dbReference>
<dbReference type="PANTHER" id="PTHR22683">
    <property type="entry name" value="SPORULATION PROTEIN RELATED"/>
    <property type="match status" value="1"/>
</dbReference>
<organism evidence="8 9">
    <name type="scientific">Mycobacterium saskatchewanense</name>
    <dbReference type="NCBI Taxonomy" id="220927"/>
    <lineage>
        <taxon>Bacteria</taxon>
        <taxon>Bacillati</taxon>
        <taxon>Actinomycetota</taxon>
        <taxon>Actinomycetes</taxon>
        <taxon>Mycobacteriales</taxon>
        <taxon>Mycobacteriaceae</taxon>
        <taxon>Mycobacterium</taxon>
        <taxon>Mycobacterium simiae complex</taxon>
    </lineage>
</organism>
<dbReference type="RefSeq" id="WP_085255547.1">
    <property type="nucleotide sequence ID" value="NZ_AP022573.1"/>
</dbReference>
<dbReference type="SUPFAM" id="SSF52540">
    <property type="entry name" value="P-loop containing nucleoside triphosphate hydrolases"/>
    <property type="match status" value="3"/>
</dbReference>
<evidence type="ECO:0000256" key="1">
    <source>
        <dbReference type="ARBA" id="ARBA00022737"/>
    </source>
</evidence>
<accession>A0AAJ3NQW0</accession>
<feature type="transmembrane region" description="Helical" evidence="6">
    <location>
        <begin position="25"/>
        <end position="45"/>
    </location>
</feature>
<evidence type="ECO:0000313" key="8">
    <source>
        <dbReference type="EMBL" id="ORW71952.1"/>
    </source>
</evidence>
<keyword evidence="9" id="KW-1185">Reference proteome</keyword>
<feature type="region of interest" description="Disordered" evidence="5">
    <location>
        <begin position="883"/>
        <end position="908"/>
    </location>
</feature>
<keyword evidence="2 4" id="KW-0547">Nucleotide-binding</keyword>
<evidence type="ECO:0000256" key="4">
    <source>
        <dbReference type="PROSITE-ProRule" id="PRU00289"/>
    </source>
</evidence>